<dbReference type="AlphaFoldDB" id="A0A9W8YHV9"/>
<evidence type="ECO:0000313" key="3">
    <source>
        <dbReference type="EMBL" id="KAJ4385221.1"/>
    </source>
</evidence>
<dbReference type="OrthoDB" id="2624308at2759"/>
<keyword evidence="4" id="KW-1185">Reference proteome</keyword>
<keyword evidence="2" id="KW-0812">Transmembrane</keyword>
<proteinExistence type="predicted"/>
<sequence length="762" mass="86513">MSSKPPVPQQLMGQASGAEAEAVGSEAPRMTEEKGPERLIGRAHVFTGTFWRWKDPHRFKLPGYIYRDSAMLADPKDQSWCKLKIRNLTGKLKKAVPSPYRYRDVMGRVTEVSYDDRYLHHETGELRKLIVACTDEIFSSESTVTWRRTYVRNCSPLTIRLATWIMDVQGHPDGWWTWCKMAAKTIPGGLLISTFYLDSMEGREQFNGDFAPVLYKYNGTAKVWSNWRESFKNTSTLNKTMQFYQQLGPRLLCFWRDARPNEFLGVDIMSPEEWENGIGKGRVLNYILVTYISEQFDIDSEEDMDALAFIAEKAARHAGVPAYWIAFSCTLNDETQLERDPILSHYLGNLKLSCFELSVIAMKCLFSWKTTLDGYRNGDHTYALMGLLRCRPQVDKTDLQFQAFARLLLANDSDQLLERYLCMLPRSDMQPWHDMSDAYQSLLWDIEPRCQVAGICEDDTVILDGAWGASIRWKSFFPIKCTINDSWRRWLAIQIMLNQGWLLTSASTLFGLLTSNTASSNDAPNTAANSSSNPTNSTNQTTIDWSRVLPDNSPQYWTVFGLGCLLIVIYLLVVVYSAALIRVVYGGKMVDTQAALFGFEGYLDAATVEKSIFGGVFGRMGWSENGSPLSRWHMNEHNERLGVDPVQNDLNVKEMVNRARHAGQGQPRIFTLVDTNSMQMTLFEAARPPVCVILCGTEGGMQRAVGCSYDWATQTMVRETVLRMPTESLDKMSRVPRFRMGVANSRQWKECYPRSGSGISSV</sequence>
<feature type="compositionally biased region" description="Low complexity" evidence="1">
    <location>
        <begin position="15"/>
        <end position="27"/>
    </location>
</feature>
<accession>A0A9W8YHV9</accession>
<evidence type="ECO:0000256" key="1">
    <source>
        <dbReference type="SAM" id="MobiDB-lite"/>
    </source>
</evidence>
<dbReference type="EMBL" id="JAPEVB010000008">
    <property type="protein sequence ID" value="KAJ4385221.1"/>
    <property type="molecule type" value="Genomic_DNA"/>
</dbReference>
<comment type="caution">
    <text evidence="3">The sequence shown here is derived from an EMBL/GenBank/DDBJ whole genome shotgun (WGS) entry which is preliminary data.</text>
</comment>
<protein>
    <submittedName>
        <fullName evidence="3">Uncharacterized protein</fullName>
    </submittedName>
</protein>
<organism evidence="3 4">
    <name type="scientific">Gnomoniopsis smithogilvyi</name>
    <dbReference type="NCBI Taxonomy" id="1191159"/>
    <lineage>
        <taxon>Eukaryota</taxon>
        <taxon>Fungi</taxon>
        <taxon>Dikarya</taxon>
        <taxon>Ascomycota</taxon>
        <taxon>Pezizomycotina</taxon>
        <taxon>Sordariomycetes</taxon>
        <taxon>Sordariomycetidae</taxon>
        <taxon>Diaporthales</taxon>
        <taxon>Gnomoniaceae</taxon>
        <taxon>Gnomoniopsis</taxon>
    </lineage>
</organism>
<reference evidence="3" key="1">
    <citation type="submission" date="2022-10" db="EMBL/GenBank/DDBJ databases">
        <title>Tapping the CABI collections for fungal endophytes: first genome assemblies for Collariella, Neodidymelliopsis, Ascochyta clinopodiicola, Didymella pomorum, Didymosphaeria variabile, Neocosmospora piperis and Neocucurbitaria cava.</title>
        <authorList>
            <person name="Hill R."/>
        </authorList>
    </citation>
    <scope>NUCLEOTIDE SEQUENCE</scope>
    <source>
        <strain evidence="3">IMI 355082</strain>
    </source>
</reference>
<gene>
    <name evidence="3" type="ORF">N0V93_010282</name>
</gene>
<keyword evidence="2" id="KW-0472">Membrane</keyword>
<dbReference type="Proteomes" id="UP001140453">
    <property type="component" value="Unassembled WGS sequence"/>
</dbReference>
<name>A0A9W8YHV9_9PEZI</name>
<feature type="region of interest" description="Disordered" evidence="1">
    <location>
        <begin position="1"/>
        <end position="36"/>
    </location>
</feature>
<keyword evidence="2" id="KW-1133">Transmembrane helix</keyword>
<feature type="transmembrane region" description="Helical" evidence="2">
    <location>
        <begin position="556"/>
        <end position="579"/>
    </location>
</feature>
<evidence type="ECO:0000313" key="4">
    <source>
        <dbReference type="Proteomes" id="UP001140453"/>
    </source>
</evidence>
<evidence type="ECO:0000256" key="2">
    <source>
        <dbReference type="SAM" id="Phobius"/>
    </source>
</evidence>